<evidence type="ECO:0000313" key="2">
    <source>
        <dbReference type="EMBL" id="PLW42049.1"/>
    </source>
</evidence>
<name>A0A2N5UWB8_9BASI</name>
<sequence length="115" mass="12886">MNVGVTHIEEASPLAAHLFRALITETLARERCWLTQYLRGLHHVSNLGLREVVTHHVCHPLLQFDITLAYSPITTQHLTTAPPPTFIPSESAPQPQPLPDRPHPPHFIAPYESPP</sequence>
<keyword evidence="3" id="KW-1185">Reference proteome</keyword>
<reference evidence="2 3" key="1">
    <citation type="submission" date="2017-11" db="EMBL/GenBank/DDBJ databases">
        <title>De novo assembly and phasing of dikaryotic genomes from two isolates of Puccinia coronata f. sp. avenae, the causal agent of oat crown rust.</title>
        <authorList>
            <person name="Miller M.E."/>
            <person name="Zhang Y."/>
            <person name="Omidvar V."/>
            <person name="Sperschneider J."/>
            <person name="Schwessinger B."/>
            <person name="Raley C."/>
            <person name="Palmer J.M."/>
            <person name="Garnica D."/>
            <person name="Upadhyaya N."/>
            <person name="Rathjen J."/>
            <person name="Taylor J.M."/>
            <person name="Park R.F."/>
            <person name="Dodds P.N."/>
            <person name="Hirsch C.D."/>
            <person name="Kianian S.F."/>
            <person name="Figueroa M."/>
        </authorList>
    </citation>
    <scope>NUCLEOTIDE SEQUENCE [LARGE SCALE GENOMIC DNA]</scope>
    <source>
        <strain evidence="2">12NC29</strain>
    </source>
</reference>
<feature type="region of interest" description="Disordered" evidence="1">
    <location>
        <begin position="79"/>
        <end position="115"/>
    </location>
</feature>
<dbReference type="AlphaFoldDB" id="A0A2N5UWB8"/>
<dbReference type="EMBL" id="PGCJ01000162">
    <property type="protein sequence ID" value="PLW42049.1"/>
    <property type="molecule type" value="Genomic_DNA"/>
</dbReference>
<protein>
    <submittedName>
        <fullName evidence="2">Uncharacterized protein</fullName>
    </submittedName>
</protein>
<gene>
    <name evidence="2" type="ORF">PCANC_13145</name>
</gene>
<comment type="caution">
    <text evidence="2">The sequence shown here is derived from an EMBL/GenBank/DDBJ whole genome shotgun (WGS) entry which is preliminary data.</text>
</comment>
<evidence type="ECO:0000256" key="1">
    <source>
        <dbReference type="SAM" id="MobiDB-lite"/>
    </source>
</evidence>
<evidence type="ECO:0000313" key="3">
    <source>
        <dbReference type="Proteomes" id="UP000235388"/>
    </source>
</evidence>
<proteinExistence type="predicted"/>
<accession>A0A2N5UWB8</accession>
<organism evidence="2 3">
    <name type="scientific">Puccinia coronata f. sp. avenae</name>
    <dbReference type="NCBI Taxonomy" id="200324"/>
    <lineage>
        <taxon>Eukaryota</taxon>
        <taxon>Fungi</taxon>
        <taxon>Dikarya</taxon>
        <taxon>Basidiomycota</taxon>
        <taxon>Pucciniomycotina</taxon>
        <taxon>Pucciniomycetes</taxon>
        <taxon>Pucciniales</taxon>
        <taxon>Pucciniaceae</taxon>
        <taxon>Puccinia</taxon>
    </lineage>
</organism>
<dbReference type="Proteomes" id="UP000235388">
    <property type="component" value="Unassembled WGS sequence"/>
</dbReference>